<name>A0A1H8MRF8_9FLAO</name>
<reference evidence="2" key="1">
    <citation type="submission" date="2016-10" db="EMBL/GenBank/DDBJ databases">
        <authorList>
            <person name="Varghese N."/>
            <person name="Submissions S."/>
        </authorList>
    </citation>
    <scope>NUCLEOTIDE SEQUENCE [LARGE SCALE GENOMIC DNA]</scope>
    <source>
        <strain evidence="2">CGMCC 1.8704</strain>
    </source>
</reference>
<dbReference type="OrthoDB" id="676347at2"/>
<protein>
    <recommendedName>
        <fullName evidence="3">Anti-sigma-K factor rskA</fullName>
    </recommendedName>
</protein>
<accession>A0A1H8MRF8</accession>
<evidence type="ECO:0008006" key="3">
    <source>
        <dbReference type="Google" id="ProtNLM"/>
    </source>
</evidence>
<evidence type="ECO:0000313" key="2">
    <source>
        <dbReference type="Proteomes" id="UP000198657"/>
    </source>
</evidence>
<keyword evidence="2" id="KW-1185">Reference proteome</keyword>
<dbReference type="STRING" id="604089.SAMN04487942_2001"/>
<dbReference type="Proteomes" id="UP000198657">
    <property type="component" value="Unassembled WGS sequence"/>
</dbReference>
<dbReference type="RefSeq" id="WP_091170240.1">
    <property type="nucleotide sequence ID" value="NZ_CBCSFM010000002.1"/>
</dbReference>
<evidence type="ECO:0000313" key="1">
    <source>
        <dbReference type="EMBL" id="SEO19879.1"/>
    </source>
</evidence>
<gene>
    <name evidence="1" type="ORF">SAMN04487942_2001</name>
</gene>
<proteinExistence type="predicted"/>
<dbReference type="AlphaFoldDB" id="A0A1H8MRF8"/>
<sequence length="146" mass="16072">MTIKFNSISSKLFTGVSVLIMALSLHSCGKNVSFQTSSVVPAAEGDVKVNKDSNKNYLIKIKISNLAEVSRLEPSKNVYVVWMETDESLIKNIGQVKSDTGFMSSKLKASFETVTSFKPSKIFITAEDHPDVKSPGMQMVLSTNRF</sequence>
<dbReference type="EMBL" id="FODN01000004">
    <property type="protein sequence ID" value="SEO19879.1"/>
    <property type="molecule type" value="Genomic_DNA"/>
</dbReference>
<organism evidence="1 2">
    <name type="scientific">Flavobacterium sinopsychrotolerans</name>
    <dbReference type="NCBI Taxonomy" id="604089"/>
    <lineage>
        <taxon>Bacteria</taxon>
        <taxon>Pseudomonadati</taxon>
        <taxon>Bacteroidota</taxon>
        <taxon>Flavobacteriia</taxon>
        <taxon>Flavobacteriales</taxon>
        <taxon>Flavobacteriaceae</taxon>
        <taxon>Flavobacterium</taxon>
    </lineage>
</organism>